<evidence type="ECO:0000256" key="9">
    <source>
        <dbReference type="PIRSR" id="PIRSR619791-2"/>
    </source>
</evidence>
<dbReference type="GO" id="GO:0046872">
    <property type="term" value="F:metal ion binding"/>
    <property type="evidence" value="ECO:0007669"/>
    <property type="project" value="UniProtKB-KW"/>
</dbReference>
<dbReference type="Gene3D" id="1.10.640.10">
    <property type="entry name" value="Haem peroxidase domain superfamily, animal type"/>
    <property type="match status" value="1"/>
</dbReference>
<feature type="region of interest" description="Disordered" evidence="10">
    <location>
        <begin position="734"/>
        <end position="780"/>
    </location>
</feature>
<evidence type="ECO:0000256" key="4">
    <source>
        <dbReference type="ARBA" id="ARBA00022729"/>
    </source>
</evidence>
<dbReference type="PRINTS" id="PR00007">
    <property type="entry name" value="COMPLEMNTC1Q"/>
</dbReference>
<dbReference type="GO" id="GO:0005615">
    <property type="term" value="C:extracellular space"/>
    <property type="evidence" value="ECO:0007669"/>
    <property type="project" value="TreeGrafter"/>
</dbReference>
<dbReference type="Pfam" id="PF03098">
    <property type="entry name" value="An_peroxidase"/>
    <property type="match status" value="1"/>
</dbReference>
<dbReference type="Pfam" id="PF00386">
    <property type="entry name" value="C1q"/>
    <property type="match status" value="1"/>
</dbReference>
<dbReference type="PROSITE" id="PS50292">
    <property type="entry name" value="PEROXIDASE_3"/>
    <property type="match status" value="1"/>
</dbReference>
<name>A0A8B9R8A6_ASTMX</name>
<dbReference type="Ensembl" id="ENSAMXT00005027205.1">
    <property type="protein sequence ID" value="ENSAMXP00005024661.1"/>
    <property type="gene ID" value="ENSAMXG00005012070.1"/>
</dbReference>
<dbReference type="PANTHER" id="PTHR11475:SF63">
    <property type="entry name" value="EOSINOPHIL PEROXIDASE"/>
    <property type="match status" value="1"/>
</dbReference>
<feature type="binding site" description="axial binding residue" evidence="9">
    <location>
        <position position="492"/>
    </location>
    <ligand>
        <name>heme b</name>
        <dbReference type="ChEBI" id="CHEBI:60344"/>
    </ligand>
    <ligandPart>
        <name>Fe</name>
        <dbReference type="ChEBI" id="CHEBI:18248"/>
    </ligandPart>
</feature>
<evidence type="ECO:0000256" key="1">
    <source>
        <dbReference type="ARBA" id="ARBA00001970"/>
    </source>
</evidence>
<dbReference type="PANTHER" id="PTHR11475">
    <property type="entry name" value="OXIDASE/PEROXIDASE"/>
    <property type="match status" value="1"/>
</dbReference>
<dbReference type="InterPro" id="IPR008983">
    <property type="entry name" value="Tumour_necrosis_fac-like_dom"/>
</dbReference>
<dbReference type="SMART" id="SM00110">
    <property type="entry name" value="C1Q"/>
    <property type="match status" value="1"/>
</dbReference>
<dbReference type="PRINTS" id="PR00457">
    <property type="entry name" value="ANPEROXIDASE"/>
</dbReference>
<dbReference type="AlphaFoldDB" id="A0A8B9R8A6"/>
<keyword evidence="6 9" id="KW-0408">Iron</keyword>
<evidence type="ECO:0000256" key="11">
    <source>
        <dbReference type="SAM" id="SignalP"/>
    </source>
</evidence>
<evidence type="ECO:0000256" key="7">
    <source>
        <dbReference type="ARBA" id="ARBA00023157"/>
    </source>
</evidence>
<organism evidence="13 14">
    <name type="scientific">Astyanax mexicanus</name>
    <name type="common">Blind cave fish</name>
    <name type="synonym">Astyanax fasciatus mexicanus</name>
    <dbReference type="NCBI Taxonomy" id="7994"/>
    <lineage>
        <taxon>Eukaryota</taxon>
        <taxon>Metazoa</taxon>
        <taxon>Chordata</taxon>
        <taxon>Craniata</taxon>
        <taxon>Vertebrata</taxon>
        <taxon>Euteleostomi</taxon>
        <taxon>Actinopterygii</taxon>
        <taxon>Neopterygii</taxon>
        <taxon>Teleostei</taxon>
        <taxon>Ostariophysi</taxon>
        <taxon>Characiformes</taxon>
        <taxon>Characoidei</taxon>
        <taxon>Acestrorhamphidae</taxon>
        <taxon>Acestrorhamphinae</taxon>
        <taxon>Astyanax</taxon>
    </lineage>
</organism>
<dbReference type="SUPFAM" id="SSF48113">
    <property type="entry name" value="Heme-dependent peroxidases"/>
    <property type="match status" value="1"/>
</dbReference>
<dbReference type="GO" id="GO:0004601">
    <property type="term" value="F:peroxidase activity"/>
    <property type="evidence" value="ECO:0007669"/>
    <property type="project" value="InterPro"/>
</dbReference>
<dbReference type="Gene3D" id="2.60.120.40">
    <property type="match status" value="1"/>
</dbReference>
<evidence type="ECO:0000313" key="13">
    <source>
        <dbReference type="Ensembl" id="ENSAMXP00005024661.1"/>
    </source>
</evidence>
<dbReference type="Proteomes" id="UP000694621">
    <property type="component" value="Unplaced"/>
</dbReference>
<evidence type="ECO:0000256" key="10">
    <source>
        <dbReference type="SAM" id="MobiDB-lite"/>
    </source>
</evidence>
<dbReference type="FunFam" id="1.10.640.10:FF:000001">
    <property type="entry name" value="Peroxidasin homolog"/>
    <property type="match status" value="1"/>
</dbReference>
<feature type="compositionally biased region" description="Pro residues" evidence="10">
    <location>
        <begin position="764"/>
        <end position="773"/>
    </location>
</feature>
<reference evidence="13" key="1">
    <citation type="submission" date="2025-08" db="UniProtKB">
        <authorList>
            <consortium name="Ensembl"/>
        </authorList>
    </citation>
    <scope>IDENTIFICATION</scope>
</reference>
<dbReference type="InterPro" id="IPR037120">
    <property type="entry name" value="Haem_peroxidase_sf_animal"/>
</dbReference>
<evidence type="ECO:0000256" key="3">
    <source>
        <dbReference type="ARBA" id="ARBA00022723"/>
    </source>
</evidence>
<dbReference type="GO" id="GO:0020037">
    <property type="term" value="F:heme binding"/>
    <property type="evidence" value="ECO:0007669"/>
    <property type="project" value="InterPro"/>
</dbReference>
<dbReference type="InterPro" id="IPR010255">
    <property type="entry name" value="Haem_peroxidase_sf"/>
</dbReference>
<feature type="domain" description="C1q" evidence="12">
    <location>
        <begin position="777"/>
        <end position="905"/>
    </location>
</feature>
<accession>A0A8B9R8A6</accession>
<evidence type="ECO:0000259" key="12">
    <source>
        <dbReference type="PROSITE" id="PS50871"/>
    </source>
</evidence>
<proteinExistence type="inferred from homology"/>
<evidence type="ECO:0000256" key="2">
    <source>
        <dbReference type="ARBA" id="ARBA00022617"/>
    </source>
</evidence>
<dbReference type="InterPro" id="IPR001073">
    <property type="entry name" value="C1q_dom"/>
</dbReference>
<sequence>MNLLISIVVLGLCHTLNYPTASGSVEEGLGRTFILDSIDEAKKLVDEAYLYSRQESLARVRKDTYIKPSDKLRLLKQPSRKTRSAVRAADYLEQTLRIIADKTRHAHKRSINATELISPNELRMIERLTGCAAQVQPPSCRTTPNVNKYRTANSVCNNRKNPLLGAANTPLASWLPTIYEDGISQPVGWNPGRLHNGVSLPLVRLVSNQILSMQDADAKGDSEYTHLVTFFGQWNDHDLSFTPFSPSIRSFSSGIDCDASCEQSEPCFPIRIPNGDPRISRNSCIPVFRSAPTCGSGNTAFMFGGTPNVRQQINSLTAFLDVGQLYGSDQGLARELRDLSNDKGRLLVNDRFQDNGRDLLPFTKVASNMCSTRNRILNTTGLPEVPCFIAGDVRVDENIALTSLHTLFMREHNRLADILRVLNPHWSSETLYQEARKIMGAYHQIIVIRDYLPHIVGPDAIKKLLGPYPGYNPNIDPSIANVFATAAYRFAHVTIQPLVFRVDENFENHPKFPSVPLYEAFFSPWRVVFEGGIDPLIRGLISRPAKLNQQNHMLVNALRERLFAFTSHIALDLASLNMQRSRDHGLQGYTAWRKFCNLSEPRNQAELATVLNNTDLARRLLEHYKTPANIDVWLAGIAEPFVPGGRVGPLFSCLIGTQFQKIRLGDRLWWENRGVFTKRQRDSLITMSLARIICDNTGLKKVPADPFRLKANKAEFVECSSIAEIDFTPWIDSDSDGELLPGPPGPRGPAGEQGPRGSQGINGPPGPPGPPGPGSNSTAQKSAFSMKLGSASLLPIKKLIFRDAVFNSFNDYSTQTGEFTCRVPGLYEFVFSLSSPRSAGIVSLMCNSTAVLSSVPSSQSPGRITYSGQTILWLPQGTRVSLEASLSSRGLSSESSFNGHMLFTA</sequence>
<feature type="chain" id="PRO_5034639575" evidence="11">
    <location>
        <begin position="16"/>
        <end position="905"/>
    </location>
</feature>
<dbReference type="GO" id="GO:0006979">
    <property type="term" value="P:response to oxidative stress"/>
    <property type="evidence" value="ECO:0007669"/>
    <property type="project" value="InterPro"/>
</dbReference>
<comment type="similarity">
    <text evidence="8">Belongs to the peroxidase family. XPO subfamily.</text>
</comment>
<feature type="signal peptide" evidence="11">
    <location>
        <begin position="1"/>
        <end position="15"/>
    </location>
</feature>
<keyword evidence="3 9" id="KW-0479">Metal-binding</keyword>
<evidence type="ECO:0000256" key="8">
    <source>
        <dbReference type="ARBA" id="ARBA00061342"/>
    </source>
</evidence>
<keyword evidence="7" id="KW-1015">Disulfide bond</keyword>
<evidence type="ECO:0000256" key="6">
    <source>
        <dbReference type="ARBA" id="ARBA00023004"/>
    </source>
</evidence>
<protein>
    <submittedName>
        <fullName evidence="13">Myeloid-specific peroxidase</fullName>
    </submittedName>
</protein>
<dbReference type="PROSITE" id="PS50871">
    <property type="entry name" value="C1Q"/>
    <property type="match status" value="1"/>
</dbReference>
<evidence type="ECO:0000256" key="5">
    <source>
        <dbReference type="ARBA" id="ARBA00023002"/>
    </source>
</evidence>
<comment type="cofactor">
    <cofactor evidence="1">
        <name>heme b</name>
        <dbReference type="ChEBI" id="CHEBI:60344"/>
    </cofactor>
</comment>
<keyword evidence="5" id="KW-0560">Oxidoreductase</keyword>
<evidence type="ECO:0000313" key="14">
    <source>
        <dbReference type="Proteomes" id="UP000694621"/>
    </source>
</evidence>
<keyword evidence="2 9" id="KW-0349">Heme</keyword>
<keyword evidence="4 11" id="KW-0732">Signal</keyword>
<dbReference type="SUPFAM" id="SSF49842">
    <property type="entry name" value="TNF-like"/>
    <property type="match status" value="1"/>
</dbReference>
<dbReference type="InterPro" id="IPR019791">
    <property type="entry name" value="Haem_peroxidase_animal"/>
</dbReference>